<organism evidence="2 3">
    <name type="scientific">Mangrovicoccus algicola</name>
    <dbReference type="NCBI Taxonomy" id="2771008"/>
    <lineage>
        <taxon>Bacteria</taxon>
        <taxon>Pseudomonadati</taxon>
        <taxon>Pseudomonadota</taxon>
        <taxon>Alphaproteobacteria</taxon>
        <taxon>Rhodobacterales</taxon>
        <taxon>Paracoccaceae</taxon>
        <taxon>Mangrovicoccus</taxon>
    </lineage>
</organism>
<accession>A0A8J7CVW8</accession>
<dbReference type="Proteomes" id="UP000609121">
    <property type="component" value="Unassembled WGS sequence"/>
</dbReference>
<keyword evidence="1" id="KW-0812">Transmembrane</keyword>
<evidence type="ECO:0000256" key="1">
    <source>
        <dbReference type="SAM" id="Phobius"/>
    </source>
</evidence>
<comment type="caution">
    <text evidence="2">The sequence shown here is derived from an EMBL/GenBank/DDBJ whole genome shotgun (WGS) entry which is preliminary data.</text>
</comment>
<dbReference type="RefSeq" id="WP_193179155.1">
    <property type="nucleotide sequence ID" value="NZ_JACVXA010000004.1"/>
</dbReference>
<name>A0A8J7CVW8_9RHOB</name>
<dbReference type="EMBL" id="JACVXA010000004">
    <property type="protein sequence ID" value="MBE3636972.1"/>
    <property type="molecule type" value="Genomic_DNA"/>
</dbReference>
<feature type="transmembrane region" description="Helical" evidence="1">
    <location>
        <begin position="87"/>
        <end position="104"/>
    </location>
</feature>
<feature type="transmembrane region" description="Helical" evidence="1">
    <location>
        <begin position="39"/>
        <end position="66"/>
    </location>
</feature>
<gene>
    <name evidence="2" type="ORF">ICN82_01985</name>
</gene>
<keyword evidence="3" id="KW-1185">Reference proteome</keyword>
<evidence type="ECO:0000313" key="3">
    <source>
        <dbReference type="Proteomes" id="UP000609121"/>
    </source>
</evidence>
<dbReference type="InterPro" id="IPR021737">
    <property type="entry name" value="Phage_phiKZ_Orf197"/>
</dbReference>
<dbReference type="AlphaFoldDB" id="A0A8J7CVW8"/>
<feature type="transmembrane region" description="Helical" evidence="1">
    <location>
        <begin position="174"/>
        <end position="194"/>
    </location>
</feature>
<keyword evidence="1" id="KW-1133">Transmembrane helix</keyword>
<protein>
    <submittedName>
        <fullName evidence="2">DUF3307 domain-containing protein</fullName>
    </submittedName>
</protein>
<sequence length="249" mass="25640">MPETSAALLLAHVLADYAFQSDWIVANKRRPHVLALHGAIVFATAWIALGFAALPLVLAVTLLHVATDAAKTRLGKGGLRSYAADQGVHLAAIFVLPPLFAAGWEDGIWAGLLPAPAPALMALAAGLLFATRAGGIAVQLVIAPLLARDWSLRAQVNGGGLKGAGATIGQIERALAFVSVLTGTVAGLAILVAAKSVLRFSDAQKSRKLAEYVIIGTLASVGWAVMTGLATRMLILALQPEGLPGLLSP</sequence>
<feature type="transmembrane region" description="Helical" evidence="1">
    <location>
        <begin position="214"/>
        <end position="238"/>
    </location>
</feature>
<proteinExistence type="predicted"/>
<reference evidence="2" key="1">
    <citation type="submission" date="2020-09" db="EMBL/GenBank/DDBJ databases">
        <title>A novel bacterium of genus Mangrovicoccus, isolated from South China Sea.</title>
        <authorList>
            <person name="Huang H."/>
            <person name="Mo K."/>
            <person name="Hu Y."/>
        </authorList>
    </citation>
    <scope>NUCLEOTIDE SEQUENCE</scope>
    <source>
        <strain evidence="2">HB182678</strain>
    </source>
</reference>
<keyword evidence="1" id="KW-0472">Membrane</keyword>
<dbReference type="Pfam" id="PF11750">
    <property type="entry name" value="DUF3307"/>
    <property type="match status" value="1"/>
</dbReference>
<evidence type="ECO:0000313" key="2">
    <source>
        <dbReference type="EMBL" id="MBE3636972.1"/>
    </source>
</evidence>